<name>A0ACC1HN33_9FUNG</name>
<evidence type="ECO:0000313" key="1">
    <source>
        <dbReference type="EMBL" id="KAJ1677086.1"/>
    </source>
</evidence>
<gene>
    <name evidence="1" type="ORF">EV182_006905</name>
</gene>
<protein>
    <submittedName>
        <fullName evidence="1">Uncharacterized protein</fullName>
    </submittedName>
</protein>
<feature type="non-terminal residue" evidence="1">
    <location>
        <position position="1"/>
    </location>
</feature>
<sequence>QYTEANKSIARVADTLRSDNQALRSFLKQCEINGSLPKTSEGDGSGTTGWEAESGEDLDSRTLVKRELKLLLNVIDSNNEDPSSSIQDLTKDISGSCDKSGNIRAEMSPQSRADLDFMQRFVKEQEQGGYHSENVINDIPTAPSSPAPATANSSAGSPPRILSAAAASELNQNVEPEPETPPADGEHDSSADPSRDDKRDGIPPASALPASLKRASDRARAEHQRAARRRSSFMLKDFIPPSLPPTTITTSQATEQSNNVARRPRPYSSILDGTNIPMHQQWDLLISPELNQSLQAILSPSLDDTSLAHRNRQWVNRNQLYTIGNAHTNNDHDNPARVTPKS</sequence>
<comment type="caution">
    <text evidence="1">The sequence shown here is derived from an EMBL/GenBank/DDBJ whole genome shotgun (WGS) entry which is preliminary data.</text>
</comment>
<feature type="non-terminal residue" evidence="1">
    <location>
        <position position="342"/>
    </location>
</feature>
<dbReference type="Proteomes" id="UP001145114">
    <property type="component" value="Unassembled WGS sequence"/>
</dbReference>
<proteinExistence type="predicted"/>
<organism evidence="1 2">
    <name type="scientific">Spiromyces aspiralis</name>
    <dbReference type="NCBI Taxonomy" id="68401"/>
    <lineage>
        <taxon>Eukaryota</taxon>
        <taxon>Fungi</taxon>
        <taxon>Fungi incertae sedis</taxon>
        <taxon>Zoopagomycota</taxon>
        <taxon>Kickxellomycotina</taxon>
        <taxon>Kickxellomycetes</taxon>
        <taxon>Kickxellales</taxon>
        <taxon>Kickxellaceae</taxon>
        <taxon>Spiromyces</taxon>
    </lineage>
</organism>
<dbReference type="EMBL" id="JAMZIH010003005">
    <property type="protein sequence ID" value="KAJ1677086.1"/>
    <property type="molecule type" value="Genomic_DNA"/>
</dbReference>
<accession>A0ACC1HN33</accession>
<reference evidence="1" key="1">
    <citation type="submission" date="2022-06" db="EMBL/GenBank/DDBJ databases">
        <title>Phylogenomic reconstructions and comparative analyses of Kickxellomycotina fungi.</title>
        <authorList>
            <person name="Reynolds N.K."/>
            <person name="Stajich J.E."/>
            <person name="Barry K."/>
            <person name="Grigoriev I.V."/>
            <person name="Crous P."/>
            <person name="Smith M.E."/>
        </authorList>
    </citation>
    <scope>NUCLEOTIDE SEQUENCE</scope>
    <source>
        <strain evidence="1">RSA 2271</strain>
    </source>
</reference>
<keyword evidence="2" id="KW-1185">Reference proteome</keyword>
<evidence type="ECO:0000313" key="2">
    <source>
        <dbReference type="Proteomes" id="UP001145114"/>
    </source>
</evidence>